<comment type="caution">
    <text evidence="1">The sequence shown here is derived from an EMBL/GenBank/DDBJ whole genome shotgun (WGS) entry which is preliminary data.</text>
</comment>
<organism evidence="1 2">
    <name type="scientific">Chryseobacterium vrystaatense</name>
    <dbReference type="NCBI Taxonomy" id="307480"/>
    <lineage>
        <taxon>Bacteria</taxon>
        <taxon>Pseudomonadati</taxon>
        <taxon>Bacteroidota</taxon>
        <taxon>Flavobacteriia</taxon>
        <taxon>Flavobacteriales</taxon>
        <taxon>Weeksellaceae</taxon>
        <taxon>Chryseobacterium group</taxon>
        <taxon>Chryseobacterium</taxon>
    </lineage>
</organism>
<protein>
    <recommendedName>
        <fullName evidence="3">SMI1/KNR4 family protein</fullName>
    </recommendedName>
</protein>
<evidence type="ECO:0008006" key="3">
    <source>
        <dbReference type="Google" id="ProtNLM"/>
    </source>
</evidence>
<name>A0ABR4UIA6_9FLAO</name>
<evidence type="ECO:0000313" key="2">
    <source>
        <dbReference type="Proteomes" id="UP000028719"/>
    </source>
</evidence>
<sequence>MVKQIFLEKELIKDKLLLNIKTMAQNDFENFKQEVSWLIGQNDSVEIRPVISKTFSPEFIRTFPTLYQLLQQSGSILSVDIVTSKNKKSNYYLYTWTDREGLKCGWLCKAEHIHSEIDVLSEHQLLLGEMGGISETYHHFDTETEMLTDNQNFIFIKSELTKGLGDWNDLYEQVCTDENVKQMDTTDLICFAVEANGNEVFYDPNTKQVFLFASDHSFENVEVLNGQAEYTFYTINGVTTFVDYVETLAGQWLENVITEDN</sequence>
<proteinExistence type="predicted"/>
<dbReference type="EMBL" id="JPRI01000009">
    <property type="protein sequence ID" value="KFF24314.1"/>
    <property type="molecule type" value="Genomic_DNA"/>
</dbReference>
<gene>
    <name evidence="1" type="ORF">IW16_20800</name>
</gene>
<keyword evidence="2" id="KW-1185">Reference proteome</keyword>
<accession>A0ABR4UIA6</accession>
<reference evidence="1 2" key="1">
    <citation type="submission" date="2014-07" db="EMBL/GenBank/DDBJ databases">
        <title>Genome of Chryseobacterium vrystaatense LMG 22846.</title>
        <authorList>
            <person name="Pipes S.E."/>
            <person name="Stropko S.J."/>
            <person name="Newman J.D."/>
        </authorList>
    </citation>
    <scope>NUCLEOTIDE SEQUENCE [LARGE SCALE GENOMIC DNA]</scope>
    <source>
        <strain evidence="1 2">LMG 22846</strain>
    </source>
</reference>
<dbReference type="Proteomes" id="UP000028719">
    <property type="component" value="Unassembled WGS sequence"/>
</dbReference>
<evidence type="ECO:0000313" key="1">
    <source>
        <dbReference type="EMBL" id="KFF24314.1"/>
    </source>
</evidence>